<reference evidence="2 3" key="1">
    <citation type="journal article" date="2012" name="ISME J.">
        <title>Nitrification expanded: discovery, physiology and genomics of a nitrite-oxidizing bacterium from the phylum Chloroflexi.</title>
        <authorList>
            <person name="Sorokin D.Y."/>
            <person name="Lucker S."/>
            <person name="Vejmelkova D."/>
            <person name="Kostrikina N.A."/>
            <person name="Kleerebezem R."/>
            <person name="Rijpstra W.I."/>
            <person name="Damste J.S."/>
            <person name="Le Paslier D."/>
            <person name="Muyzer G."/>
            <person name="Wagner M."/>
            <person name="van Loosdrecht M.C."/>
            <person name="Daims H."/>
        </authorList>
    </citation>
    <scope>NUCLEOTIDE SEQUENCE [LARGE SCALE GENOMIC DNA]</scope>
    <source>
        <strain evidence="3">none</strain>
    </source>
</reference>
<evidence type="ECO:0000256" key="1">
    <source>
        <dbReference type="SAM" id="Phobius"/>
    </source>
</evidence>
<keyword evidence="1" id="KW-0472">Membrane</keyword>
<evidence type="ECO:0008006" key="4">
    <source>
        <dbReference type="Google" id="ProtNLM"/>
    </source>
</evidence>
<dbReference type="AlphaFoldDB" id="I4EH77"/>
<keyword evidence="1" id="KW-0812">Transmembrane</keyword>
<gene>
    <name evidence="2" type="ORF">NITHO_3010020</name>
</gene>
<organism evidence="2 3">
    <name type="scientific">Nitrolancea hollandica Lb</name>
    <dbReference type="NCBI Taxonomy" id="1129897"/>
    <lineage>
        <taxon>Bacteria</taxon>
        <taxon>Pseudomonadati</taxon>
        <taxon>Thermomicrobiota</taxon>
        <taxon>Thermomicrobia</taxon>
        <taxon>Sphaerobacterales</taxon>
        <taxon>Sphaerobacterineae</taxon>
        <taxon>Sphaerobacteraceae</taxon>
        <taxon>Nitrolancea</taxon>
    </lineage>
</organism>
<dbReference type="Proteomes" id="UP000004221">
    <property type="component" value="Unassembled WGS sequence"/>
</dbReference>
<feature type="transmembrane region" description="Helical" evidence="1">
    <location>
        <begin position="7"/>
        <end position="31"/>
    </location>
</feature>
<comment type="caution">
    <text evidence="2">The sequence shown here is derived from an EMBL/GenBank/DDBJ whole genome shotgun (WGS) entry which is preliminary data.</text>
</comment>
<dbReference type="NCBIfam" id="NF033218">
    <property type="entry name" value="anchor_AmaP"/>
    <property type="match status" value="1"/>
</dbReference>
<name>I4EH77_9BACT</name>
<dbReference type="RefSeq" id="WP_008477879.1">
    <property type="nucleotide sequence ID" value="NZ_CAGS01000226.1"/>
</dbReference>
<keyword evidence="3" id="KW-1185">Reference proteome</keyword>
<dbReference type="EMBL" id="CAGS01000226">
    <property type="protein sequence ID" value="CCF84039.1"/>
    <property type="molecule type" value="Genomic_DNA"/>
</dbReference>
<evidence type="ECO:0000313" key="2">
    <source>
        <dbReference type="EMBL" id="CCF84039.1"/>
    </source>
</evidence>
<proteinExistence type="predicted"/>
<evidence type="ECO:0000313" key="3">
    <source>
        <dbReference type="Proteomes" id="UP000004221"/>
    </source>
</evidence>
<accession>I4EH77</accession>
<feature type="transmembrane region" description="Helical" evidence="1">
    <location>
        <begin position="57"/>
        <end position="77"/>
    </location>
</feature>
<sequence length="186" mass="19926">MNVFNRLLIIVLDAIMLIAIVLILLVTFGFARPGQLLPSLGLTPFLTPFVGLTGSNFTWTVGVSIGLFLLGLILLSLEVRVPPAPSPVLLKKDALGRLTVSRDAASQLIDRAASQVEGVMGVHSRVEETSKGFRIHTRISVNPTTNVAQVTEEVREAIKAAVEQQLGRTAQVVDVRAQLTPLPASA</sequence>
<protein>
    <recommendedName>
        <fullName evidence="4">Alkaline shock response membrane anchor protein AmaP</fullName>
    </recommendedName>
</protein>
<keyword evidence="1" id="KW-1133">Transmembrane helix</keyword>